<comment type="similarity">
    <text evidence="3 12">Belongs to the cytochrome P450 family.</text>
</comment>
<dbReference type="Proteomes" id="UP000006727">
    <property type="component" value="Chromosome 3"/>
</dbReference>
<keyword evidence="9 11" id="KW-0408">Iron</keyword>
<dbReference type="GO" id="GO:0016705">
    <property type="term" value="F:oxidoreductase activity, acting on paired donors, with incorporation or reduction of molecular oxygen"/>
    <property type="evidence" value="ECO:0007669"/>
    <property type="project" value="InterPro"/>
</dbReference>
<name>A0A2K1KW16_PHYPA</name>
<dbReference type="Gene3D" id="1.10.630.10">
    <property type="entry name" value="Cytochrome P450"/>
    <property type="match status" value="1"/>
</dbReference>
<dbReference type="FunFam" id="1.10.630.10:FF:000097">
    <property type="entry name" value="Cytochrome P-450 19"/>
    <property type="match status" value="1"/>
</dbReference>
<protein>
    <recommendedName>
        <fullName evidence="17">Cytochrome P450</fullName>
    </recommendedName>
</protein>
<evidence type="ECO:0000256" key="1">
    <source>
        <dbReference type="ARBA" id="ARBA00001971"/>
    </source>
</evidence>
<evidence type="ECO:0000256" key="4">
    <source>
        <dbReference type="ARBA" id="ARBA00022617"/>
    </source>
</evidence>
<evidence type="ECO:0000256" key="11">
    <source>
        <dbReference type="PIRSR" id="PIRSR602401-1"/>
    </source>
</evidence>
<feature type="binding site" description="axial binding residue" evidence="11">
    <location>
        <position position="450"/>
    </location>
    <ligand>
        <name>heme</name>
        <dbReference type="ChEBI" id="CHEBI:30413"/>
    </ligand>
    <ligandPart>
        <name>Fe</name>
        <dbReference type="ChEBI" id="CHEBI:18248"/>
    </ligandPart>
</feature>
<dbReference type="RefSeq" id="XP_024371881.1">
    <property type="nucleotide sequence ID" value="XM_024516113.2"/>
</dbReference>
<dbReference type="InterPro" id="IPR036396">
    <property type="entry name" value="Cyt_P450_sf"/>
</dbReference>
<evidence type="ECO:0000256" key="8">
    <source>
        <dbReference type="ARBA" id="ARBA00023002"/>
    </source>
</evidence>
<comment type="cofactor">
    <cofactor evidence="1 11">
        <name>heme</name>
        <dbReference type="ChEBI" id="CHEBI:30413"/>
    </cofactor>
</comment>
<dbReference type="Pfam" id="PF00067">
    <property type="entry name" value="p450"/>
    <property type="match status" value="1"/>
</dbReference>
<evidence type="ECO:0000256" key="6">
    <source>
        <dbReference type="ARBA" id="ARBA00022723"/>
    </source>
</evidence>
<evidence type="ECO:0000313" key="15">
    <source>
        <dbReference type="EnsemblPlants" id="Pp3c3_26120V3.1"/>
    </source>
</evidence>
<evidence type="ECO:0000313" key="14">
    <source>
        <dbReference type="EMBL" id="PNR57987.1"/>
    </source>
</evidence>
<reference evidence="14 16" key="1">
    <citation type="journal article" date="2008" name="Science">
        <title>The Physcomitrella genome reveals evolutionary insights into the conquest of land by plants.</title>
        <authorList>
            <person name="Rensing S."/>
            <person name="Lang D."/>
            <person name="Zimmer A."/>
            <person name="Terry A."/>
            <person name="Salamov A."/>
            <person name="Shapiro H."/>
            <person name="Nishiyama T."/>
            <person name="Perroud P.-F."/>
            <person name="Lindquist E."/>
            <person name="Kamisugi Y."/>
            <person name="Tanahashi T."/>
            <person name="Sakakibara K."/>
            <person name="Fujita T."/>
            <person name="Oishi K."/>
            <person name="Shin-I T."/>
            <person name="Kuroki Y."/>
            <person name="Toyoda A."/>
            <person name="Suzuki Y."/>
            <person name="Hashimoto A."/>
            <person name="Yamaguchi K."/>
            <person name="Sugano A."/>
            <person name="Kohara Y."/>
            <person name="Fujiyama A."/>
            <person name="Anterola A."/>
            <person name="Aoki S."/>
            <person name="Ashton N."/>
            <person name="Barbazuk W.B."/>
            <person name="Barker E."/>
            <person name="Bennetzen J."/>
            <person name="Bezanilla M."/>
            <person name="Blankenship R."/>
            <person name="Cho S.H."/>
            <person name="Dutcher S."/>
            <person name="Estelle M."/>
            <person name="Fawcett J.A."/>
            <person name="Gundlach H."/>
            <person name="Hanada K."/>
            <person name="Heyl A."/>
            <person name="Hicks K.A."/>
            <person name="Hugh J."/>
            <person name="Lohr M."/>
            <person name="Mayer K."/>
            <person name="Melkozernov A."/>
            <person name="Murata T."/>
            <person name="Nelson D."/>
            <person name="Pils B."/>
            <person name="Prigge M."/>
            <person name="Reiss B."/>
            <person name="Renner T."/>
            <person name="Rombauts S."/>
            <person name="Rushton P."/>
            <person name="Sanderfoot A."/>
            <person name="Schween G."/>
            <person name="Shiu S.-H."/>
            <person name="Stueber K."/>
            <person name="Theodoulou F.L."/>
            <person name="Tu H."/>
            <person name="Van de Peer Y."/>
            <person name="Verrier P.J."/>
            <person name="Waters E."/>
            <person name="Wood A."/>
            <person name="Yang L."/>
            <person name="Cove D."/>
            <person name="Cuming A."/>
            <person name="Hasebe M."/>
            <person name="Lucas S."/>
            <person name="Mishler D.B."/>
            <person name="Reski R."/>
            <person name="Grigoriev I."/>
            <person name="Quatrano R.S."/>
            <person name="Boore J.L."/>
        </authorList>
    </citation>
    <scope>NUCLEOTIDE SEQUENCE [LARGE SCALE GENOMIC DNA]</scope>
    <source>
        <strain evidence="15 16">cv. Gransden 2004</strain>
    </source>
</reference>
<dbReference type="CDD" id="cd20618">
    <property type="entry name" value="CYP71_clan"/>
    <property type="match status" value="1"/>
</dbReference>
<reference evidence="14 16" key="2">
    <citation type="journal article" date="2018" name="Plant J.">
        <title>The Physcomitrella patens chromosome-scale assembly reveals moss genome structure and evolution.</title>
        <authorList>
            <person name="Lang D."/>
            <person name="Ullrich K.K."/>
            <person name="Murat F."/>
            <person name="Fuchs J."/>
            <person name="Jenkins J."/>
            <person name="Haas F.B."/>
            <person name="Piednoel M."/>
            <person name="Gundlach H."/>
            <person name="Van Bel M."/>
            <person name="Meyberg R."/>
            <person name="Vives C."/>
            <person name="Morata J."/>
            <person name="Symeonidi A."/>
            <person name="Hiss M."/>
            <person name="Muchero W."/>
            <person name="Kamisugi Y."/>
            <person name="Saleh O."/>
            <person name="Blanc G."/>
            <person name="Decker E.L."/>
            <person name="van Gessel N."/>
            <person name="Grimwood J."/>
            <person name="Hayes R.D."/>
            <person name="Graham S.W."/>
            <person name="Gunter L.E."/>
            <person name="McDaniel S.F."/>
            <person name="Hoernstein S.N.W."/>
            <person name="Larsson A."/>
            <person name="Li F.W."/>
            <person name="Perroud P.F."/>
            <person name="Phillips J."/>
            <person name="Ranjan P."/>
            <person name="Rokshar D.S."/>
            <person name="Rothfels C.J."/>
            <person name="Schneider L."/>
            <person name="Shu S."/>
            <person name="Stevenson D.W."/>
            <person name="Thummler F."/>
            <person name="Tillich M."/>
            <person name="Villarreal Aguilar J.C."/>
            <person name="Widiez T."/>
            <person name="Wong G.K."/>
            <person name="Wymore A."/>
            <person name="Zhang Y."/>
            <person name="Zimmer A.D."/>
            <person name="Quatrano R.S."/>
            <person name="Mayer K.F.X."/>
            <person name="Goodstein D."/>
            <person name="Casacuberta J.M."/>
            <person name="Vandepoele K."/>
            <person name="Reski R."/>
            <person name="Cuming A.C."/>
            <person name="Tuskan G.A."/>
            <person name="Maumus F."/>
            <person name="Salse J."/>
            <person name="Schmutz J."/>
            <person name="Rensing S.A."/>
        </authorList>
    </citation>
    <scope>NUCLEOTIDE SEQUENCE [LARGE SCALE GENOMIC DNA]</scope>
    <source>
        <strain evidence="15 16">cv. Gransden 2004</strain>
    </source>
</reference>
<evidence type="ECO:0000256" key="13">
    <source>
        <dbReference type="SAM" id="Phobius"/>
    </source>
</evidence>
<evidence type="ECO:0000256" key="3">
    <source>
        <dbReference type="ARBA" id="ARBA00010617"/>
    </source>
</evidence>
<dbReference type="KEGG" id="ppp:112280525"/>
<dbReference type="Gramene" id="Pp3c3_26120V3.2">
    <property type="protein sequence ID" value="Pp3c3_26120V3.2"/>
    <property type="gene ID" value="Pp3c3_26120"/>
</dbReference>
<keyword evidence="16" id="KW-1185">Reference proteome</keyword>
<dbReference type="PRINTS" id="PR00463">
    <property type="entry name" value="EP450I"/>
</dbReference>
<dbReference type="PROSITE" id="PS00086">
    <property type="entry name" value="CYTOCHROME_P450"/>
    <property type="match status" value="1"/>
</dbReference>
<dbReference type="InterPro" id="IPR017972">
    <property type="entry name" value="Cyt_P450_CS"/>
</dbReference>
<dbReference type="PaxDb" id="3218-PP1S288_56V6.1"/>
<dbReference type="GO" id="GO:0020037">
    <property type="term" value="F:heme binding"/>
    <property type="evidence" value="ECO:0007669"/>
    <property type="project" value="InterPro"/>
</dbReference>
<reference evidence="15" key="3">
    <citation type="submission" date="2020-12" db="UniProtKB">
        <authorList>
            <consortium name="EnsemblPlants"/>
        </authorList>
    </citation>
    <scope>IDENTIFICATION</scope>
</reference>
<dbReference type="InterPro" id="IPR002401">
    <property type="entry name" value="Cyt_P450_E_grp-I"/>
</dbReference>
<keyword evidence="7 13" id="KW-1133">Transmembrane helix</keyword>
<comment type="subcellular location">
    <subcellularLocation>
        <location evidence="2">Membrane</location>
        <topology evidence="2">Single-pass membrane protein</topology>
    </subcellularLocation>
</comment>
<dbReference type="EMBL" id="ABEU02000003">
    <property type="protein sequence ID" value="PNR57987.1"/>
    <property type="molecule type" value="Genomic_DNA"/>
</dbReference>
<evidence type="ECO:0000313" key="16">
    <source>
        <dbReference type="Proteomes" id="UP000006727"/>
    </source>
</evidence>
<dbReference type="PANTHER" id="PTHR47944">
    <property type="entry name" value="CYTOCHROME P450 98A9"/>
    <property type="match status" value="1"/>
</dbReference>
<dbReference type="SUPFAM" id="SSF48264">
    <property type="entry name" value="Cytochrome P450"/>
    <property type="match status" value="1"/>
</dbReference>
<keyword evidence="8 12" id="KW-0560">Oxidoreductase</keyword>
<evidence type="ECO:0000256" key="7">
    <source>
        <dbReference type="ARBA" id="ARBA00022989"/>
    </source>
</evidence>
<dbReference type="PRINTS" id="PR00385">
    <property type="entry name" value="P450"/>
</dbReference>
<gene>
    <name evidence="15" type="primary">LOC112280525</name>
    <name evidence="14" type="ORF">PHYPA_004982</name>
</gene>
<keyword evidence="6 11" id="KW-0479">Metal-binding</keyword>
<dbReference type="Gramene" id="Pp3c3_26120V3.1">
    <property type="protein sequence ID" value="Pp3c3_26120V3.1"/>
    <property type="gene ID" value="Pp3c3_26120"/>
</dbReference>
<sequence length="510" mass="57000">MASSSLDFPTFFIIGATVFAIFIFKKFLTKHSNLPPGPIALPVIGSMHLLGTSPHHNLQKLSTKYGPLMSIRLGQAQCVVASSTETAMEFLKNQDSNFTSRPALRVGEAVFYGQDLVFQNSTPLWRHLKKIFQVEFTSTKRLDTTRHVREEEIAHLTSTLPHNCEVNLRIHLKSMIGNIISRMAVGQRLCAKPEECESEEQLREVASLREVMDNVAFCIGAVNLADYIPALKWLDLQGLERRFKKTFQIMNSVSGEIIAKHQERRKLSNPTDKQKDLIDVLLDDMEKPQDGSPRVTMDSIKAVTWNAFAGATDAIAMSLEWAMSEILLHPHVQAKAHAELDVVVGKNRRVEESDIQNLSYIGAIIKETLRLHPVAPMLAPHAALNPCKAFGFDIPGGTWVIINAWAIARDPAVWKDPTEFNPDRFMQDDPNALNPRVFEMLPFGAGKRMCPGVAMANVTMQRAIAKLLHEFEWGLTSELDMSEGTMSIVVPRAVPLHAVAKPRLSSEFYT</sequence>
<dbReference type="InterPro" id="IPR001128">
    <property type="entry name" value="Cyt_P450"/>
</dbReference>
<dbReference type="OrthoDB" id="2789670at2759"/>
<feature type="transmembrane region" description="Helical" evidence="13">
    <location>
        <begin position="6"/>
        <end position="24"/>
    </location>
</feature>
<organism evidence="14">
    <name type="scientific">Physcomitrium patens</name>
    <name type="common">Spreading-leaved earth moss</name>
    <name type="synonym">Physcomitrella patens</name>
    <dbReference type="NCBI Taxonomy" id="3218"/>
    <lineage>
        <taxon>Eukaryota</taxon>
        <taxon>Viridiplantae</taxon>
        <taxon>Streptophyta</taxon>
        <taxon>Embryophyta</taxon>
        <taxon>Bryophyta</taxon>
        <taxon>Bryophytina</taxon>
        <taxon>Bryopsida</taxon>
        <taxon>Funariidae</taxon>
        <taxon>Funariales</taxon>
        <taxon>Funariaceae</taxon>
        <taxon>Physcomitrium</taxon>
    </lineage>
</organism>
<dbReference type="FunCoup" id="A0A2K1KW16">
    <property type="interactions" value="341"/>
</dbReference>
<evidence type="ECO:0000256" key="2">
    <source>
        <dbReference type="ARBA" id="ARBA00004167"/>
    </source>
</evidence>
<evidence type="ECO:0008006" key="17">
    <source>
        <dbReference type="Google" id="ProtNLM"/>
    </source>
</evidence>
<evidence type="ECO:0000256" key="10">
    <source>
        <dbReference type="ARBA" id="ARBA00023136"/>
    </source>
</evidence>
<dbReference type="GO" id="GO:0004497">
    <property type="term" value="F:monooxygenase activity"/>
    <property type="evidence" value="ECO:0007669"/>
    <property type="project" value="UniProtKB-KW"/>
</dbReference>
<keyword evidence="10 13" id="KW-0472">Membrane</keyword>
<dbReference type="PANTHER" id="PTHR47944:SF4">
    <property type="entry name" value="OS09G0441700 PROTEIN"/>
    <property type="match status" value="1"/>
</dbReference>
<keyword evidence="4 11" id="KW-0349">Heme</keyword>
<dbReference type="EnsemblPlants" id="Pp3c3_26120V3.2">
    <property type="protein sequence ID" value="Pp3c3_26120V3.2"/>
    <property type="gene ID" value="Pp3c3_26120"/>
</dbReference>
<proteinExistence type="inferred from homology"/>
<dbReference type="EnsemblPlants" id="Pp3c3_26120V3.1">
    <property type="protein sequence ID" value="Pp3c3_26120V3.1"/>
    <property type="gene ID" value="Pp3c3_26120"/>
</dbReference>
<dbReference type="GO" id="GO:0005506">
    <property type="term" value="F:iron ion binding"/>
    <property type="evidence" value="ECO:0007669"/>
    <property type="project" value="InterPro"/>
</dbReference>
<evidence type="ECO:0000256" key="9">
    <source>
        <dbReference type="ARBA" id="ARBA00023004"/>
    </source>
</evidence>
<dbReference type="GO" id="GO:0016020">
    <property type="term" value="C:membrane"/>
    <property type="evidence" value="ECO:0007669"/>
    <property type="project" value="UniProtKB-SubCell"/>
</dbReference>
<evidence type="ECO:0000256" key="12">
    <source>
        <dbReference type="RuleBase" id="RU000461"/>
    </source>
</evidence>
<keyword evidence="5 13" id="KW-0812">Transmembrane</keyword>
<evidence type="ECO:0000256" key="5">
    <source>
        <dbReference type="ARBA" id="ARBA00022692"/>
    </source>
</evidence>
<dbReference type="AlphaFoldDB" id="A0A2K1KW16"/>
<dbReference type="GO" id="GO:0044550">
    <property type="term" value="P:secondary metabolite biosynthetic process"/>
    <property type="evidence" value="ECO:0007669"/>
    <property type="project" value="UniProtKB-ARBA"/>
</dbReference>
<keyword evidence="12" id="KW-0503">Monooxygenase</keyword>
<dbReference type="GeneID" id="112280525"/>
<accession>A0A2K1KW16</accession>
<dbReference type="STRING" id="3218.A0A2K1KW16"/>